<feature type="chain" id="PRO_5004675549" evidence="1">
    <location>
        <begin position="18"/>
        <end position="255"/>
    </location>
</feature>
<evidence type="ECO:0000313" key="3">
    <source>
        <dbReference type="Proteomes" id="UP000030754"/>
    </source>
</evidence>
<evidence type="ECO:0000256" key="1">
    <source>
        <dbReference type="SAM" id="SignalP"/>
    </source>
</evidence>
<reference evidence="2" key="1">
    <citation type="submission" date="2013-10" db="EMBL/GenBank/DDBJ databases">
        <title>Genomic analysis of the causative agents of coccidiosis in chickens.</title>
        <authorList>
            <person name="Reid A.J."/>
            <person name="Blake D."/>
            <person name="Billington K."/>
            <person name="Browne H."/>
            <person name="Dunn M."/>
            <person name="Hung S."/>
            <person name="Kawahara F."/>
            <person name="Miranda-Saavedra D."/>
            <person name="Mourier T."/>
            <person name="Nagra H."/>
            <person name="Otto T.D."/>
            <person name="Rawlings N."/>
            <person name="Sanchez A."/>
            <person name="Sanders M."/>
            <person name="Subramaniam C."/>
            <person name="Tay Y."/>
            <person name="Dear P."/>
            <person name="Doerig C."/>
            <person name="Gruber A."/>
            <person name="Parkinson J."/>
            <person name="Shirley M."/>
            <person name="Wan K.L."/>
            <person name="Berriman M."/>
            <person name="Tomley F."/>
            <person name="Pain A."/>
        </authorList>
    </citation>
    <scope>NUCLEOTIDE SEQUENCE [LARGE SCALE GENOMIC DNA]</scope>
    <source>
        <strain evidence="2">Houghton</strain>
    </source>
</reference>
<dbReference type="Pfam" id="PF11054">
    <property type="entry name" value="Surface_antigen"/>
    <property type="match status" value="1"/>
</dbReference>
<name>U6MFU2_9EIME</name>
<keyword evidence="3" id="KW-1185">Reference proteome</keyword>
<feature type="signal peptide" evidence="1">
    <location>
        <begin position="1"/>
        <end position="17"/>
    </location>
</feature>
<keyword evidence="1" id="KW-0732">Signal</keyword>
<dbReference type="RefSeq" id="XP_013440268.1">
    <property type="nucleotide sequence ID" value="XM_013584814.1"/>
</dbReference>
<dbReference type="GeneID" id="25473054"/>
<accession>U6MFU2</accession>
<evidence type="ECO:0000313" key="2">
    <source>
        <dbReference type="EMBL" id="CDJ62906.1"/>
    </source>
</evidence>
<protein>
    <submittedName>
        <fullName evidence="2">SAG family member</fullName>
    </submittedName>
</protein>
<dbReference type="Proteomes" id="UP000030754">
    <property type="component" value="Unassembled WGS sequence"/>
</dbReference>
<dbReference type="InterPro" id="IPR021288">
    <property type="entry name" value="Surface_antigen"/>
</dbReference>
<sequence>MFRLLFIPLVLLPVFYGHKAASAGTTGAAETINCLSEMNQERAAAGLAAFEEATDGAQVLPKSAGTGSKITAATLWNEICQIIEAEESTEAEQLKGTFAYYPGNKDCKAAVQYWKDGFSLFKNELPPNYTVSDTPEVYSHKAVSFVALYNPQAKPVASCAFVTCTKAADSTDPELSRSQKGRSTRRLQSSQEIHNAVICLTNPEALTEGQAPFKEEEWQKIVQAIVGTKEGSVVSPVRPSSAVGFIMMLFAYGLF</sequence>
<dbReference type="VEuPathDB" id="ToxoDB:ENH_00028880"/>
<proteinExistence type="predicted"/>
<dbReference type="EMBL" id="HG722624">
    <property type="protein sequence ID" value="CDJ62906.1"/>
    <property type="molecule type" value="Genomic_DNA"/>
</dbReference>
<organism evidence="2 3">
    <name type="scientific">Eimeria necatrix</name>
    <dbReference type="NCBI Taxonomy" id="51315"/>
    <lineage>
        <taxon>Eukaryota</taxon>
        <taxon>Sar</taxon>
        <taxon>Alveolata</taxon>
        <taxon>Apicomplexa</taxon>
        <taxon>Conoidasida</taxon>
        <taxon>Coccidia</taxon>
        <taxon>Eucoccidiorida</taxon>
        <taxon>Eimeriorina</taxon>
        <taxon>Eimeriidae</taxon>
        <taxon>Eimeria</taxon>
    </lineage>
</organism>
<dbReference type="OrthoDB" id="347465at2759"/>
<gene>
    <name evidence="2" type="ORF">ENH_00028880</name>
</gene>
<reference evidence="2" key="2">
    <citation type="submission" date="2013-10" db="EMBL/GenBank/DDBJ databases">
        <authorList>
            <person name="Aslett M."/>
        </authorList>
    </citation>
    <scope>NUCLEOTIDE SEQUENCE [LARGE SCALE GENOMIC DNA]</scope>
    <source>
        <strain evidence="2">Houghton</strain>
    </source>
</reference>
<dbReference type="AlphaFoldDB" id="U6MFU2"/>